<feature type="transmembrane region" description="Helical" evidence="1">
    <location>
        <begin position="31"/>
        <end position="50"/>
    </location>
</feature>
<dbReference type="EMBL" id="SOYS01000003">
    <property type="protein sequence ID" value="NIY47838.1"/>
    <property type="molecule type" value="Genomic_DNA"/>
</dbReference>
<evidence type="ECO:0000256" key="1">
    <source>
        <dbReference type="SAM" id="Phobius"/>
    </source>
</evidence>
<comment type="caution">
    <text evidence="2">The sequence shown here is derived from an EMBL/GenBank/DDBJ whole genome shotgun (WGS) entry which is preliminary data.</text>
</comment>
<keyword evidence="1" id="KW-0472">Membrane</keyword>
<feature type="transmembrane region" description="Helical" evidence="1">
    <location>
        <begin position="70"/>
        <end position="92"/>
    </location>
</feature>
<evidence type="ECO:0008006" key="4">
    <source>
        <dbReference type="Google" id="ProtNLM"/>
    </source>
</evidence>
<proteinExistence type="predicted"/>
<dbReference type="RefSeq" id="WP_167610469.1">
    <property type="nucleotide sequence ID" value="NZ_SOYS01000003.1"/>
</dbReference>
<protein>
    <recommendedName>
        <fullName evidence="4">Colicin V synthesis protein</fullName>
    </recommendedName>
</protein>
<keyword evidence="1" id="KW-1133">Transmembrane helix</keyword>
<name>A0ABX0VLA3_9ENTR</name>
<dbReference type="Proteomes" id="UP000697927">
    <property type="component" value="Unassembled WGS sequence"/>
</dbReference>
<evidence type="ECO:0000313" key="2">
    <source>
        <dbReference type="EMBL" id="NIY47838.1"/>
    </source>
</evidence>
<organism evidence="2 3">
    <name type="scientific">Cedecea colo</name>
    <dbReference type="NCBI Taxonomy" id="2552946"/>
    <lineage>
        <taxon>Bacteria</taxon>
        <taxon>Pseudomonadati</taxon>
        <taxon>Pseudomonadota</taxon>
        <taxon>Gammaproteobacteria</taxon>
        <taxon>Enterobacterales</taxon>
        <taxon>Enterobacteriaceae</taxon>
        <taxon>Cedecea</taxon>
    </lineage>
</organism>
<keyword evidence="1" id="KW-0812">Transmembrane</keyword>
<sequence length="113" mass="11220">MKVLSFEEMNNVSGAYSWGNTWDIFSNIGEAIASAALGASLGFMGGAIIGGKHGGDGGGLLGIGSIGQGVGMIGAGIIGAIGCGVAATVVGFDSSWEYARKAMDGIFNGTWVL</sequence>
<reference evidence="2 3" key="1">
    <citation type="journal article" date="2020" name="Microorganisms">
        <title>Polyphasic Characterisation of Cedecea colo sp. nov., a New Enteric Bacterium Isolated from the Koala Hindgut.</title>
        <authorList>
            <person name="Boath J.M."/>
            <person name="Dakhal S."/>
            <person name="Van T.T.H."/>
            <person name="Moore R.J."/>
            <person name="Dekiwadia C."/>
            <person name="Macreadie I.G."/>
        </authorList>
    </citation>
    <scope>NUCLEOTIDE SEQUENCE [LARGE SCALE GENOMIC DNA]</scope>
    <source>
        <strain evidence="2 3">ZA</strain>
    </source>
</reference>
<gene>
    <name evidence="2" type="ORF">E2L00_09920</name>
</gene>
<accession>A0ABX0VLA3</accession>
<keyword evidence="3" id="KW-1185">Reference proteome</keyword>
<evidence type="ECO:0000313" key="3">
    <source>
        <dbReference type="Proteomes" id="UP000697927"/>
    </source>
</evidence>